<evidence type="ECO:0000313" key="2">
    <source>
        <dbReference type="EMBL" id="MBB4065678.1"/>
    </source>
</evidence>
<feature type="transmembrane region" description="Helical" evidence="1">
    <location>
        <begin position="74"/>
        <end position="92"/>
    </location>
</feature>
<name>A0A7W6NL90_9HYPH</name>
<evidence type="ECO:0000256" key="1">
    <source>
        <dbReference type="SAM" id="Phobius"/>
    </source>
</evidence>
<reference evidence="2 3" key="1">
    <citation type="submission" date="2020-08" db="EMBL/GenBank/DDBJ databases">
        <title>Genomic Encyclopedia of Type Strains, Phase IV (KMG-IV): sequencing the most valuable type-strain genomes for metagenomic binning, comparative biology and taxonomic classification.</title>
        <authorList>
            <person name="Goeker M."/>
        </authorList>
    </citation>
    <scope>NUCLEOTIDE SEQUENCE [LARGE SCALE GENOMIC DNA]</scope>
    <source>
        <strain evidence="2 3">DSM 29853</strain>
    </source>
</reference>
<keyword evidence="1" id="KW-1133">Transmembrane helix</keyword>
<sequence>MFQPLRITPCQHDRHGRFCSKCGLETDPPRLTFSAMAMEFVASWLQKGFRQTAFGLLLAPGHQIRAYLSENRNLLVKPVNYLLILAAFHYWVLGLYGERGGGIDPAALGLSGPDASDAAAVHMARWLVEHFYQIALLQAVLSALLIRYVFYRREGWSLPEYTIAMTYIMAENLLIQSLVDLLFTPFHRVPPSGLHYAVGATYTIFAIGQFLGARHPRQWLRVALAYLTATLSGVGLLVLGMLLWQSWSGPL</sequence>
<protein>
    <recommendedName>
        <fullName evidence="4">DUF3667 domain-containing protein</fullName>
    </recommendedName>
</protein>
<keyword evidence="3" id="KW-1185">Reference proteome</keyword>
<proteinExistence type="predicted"/>
<dbReference type="AlphaFoldDB" id="A0A7W6NL90"/>
<evidence type="ECO:0000313" key="3">
    <source>
        <dbReference type="Proteomes" id="UP000528286"/>
    </source>
</evidence>
<organism evidence="2 3">
    <name type="scientific">Gellertiella hungarica</name>
    <dbReference type="NCBI Taxonomy" id="1572859"/>
    <lineage>
        <taxon>Bacteria</taxon>
        <taxon>Pseudomonadati</taxon>
        <taxon>Pseudomonadota</taxon>
        <taxon>Alphaproteobacteria</taxon>
        <taxon>Hyphomicrobiales</taxon>
        <taxon>Rhizobiaceae</taxon>
        <taxon>Gellertiella</taxon>
    </lineage>
</organism>
<evidence type="ECO:0008006" key="4">
    <source>
        <dbReference type="Google" id="ProtNLM"/>
    </source>
</evidence>
<dbReference type="EMBL" id="JACIEZ010000005">
    <property type="protein sequence ID" value="MBB4065678.1"/>
    <property type="molecule type" value="Genomic_DNA"/>
</dbReference>
<keyword evidence="1" id="KW-0812">Transmembrane</keyword>
<feature type="transmembrane region" description="Helical" evidence="1">
    <location>
        <begin position="194"/>
        <end position="212"/>
    </location>
</feature>
<keyword evidence="1" id="KW-0472">Membrane</keyword>
<dbReference type="InterPro" id="IPR022134">
    <property type="entry name" value="DUF3667"/>
</dbReference>
<feature type="transmembrane region" description="Helical" evidence="1">
    <location>
        <begin position="131"/>
        <end position="150"/>
    </location>
</feature>
<feature type="transmembrane region" description="Helical" evidence="1">
    <location>
        <begin position="224"/>
        <end position="244"/>
    </location>
</feature>
<gene>
    <name evidence="2" type="ORF">GGR23_002885</name>
</gene>
<comment type="caution">
    <text evidence="2">The sequence shown here is derived from an EMBL/GenBank/DDBJ whole genome shotgun (WGS) entry which is preliminary data.</text>
</comment>
<dbReference type="RefSeq" id="WP_183366968.1">
    <property type="nucleotide sequence ID" value="NZ_JACIEZ010000005.1"/>
</dbReference>
<accession>A0A7W6NL90</accession>
<dbReference type="Proteomes" id="UP000528286">
    <property type="component" value="Unassembled WGS sequence"/>
</dbReference>
<feature type="transmembrane region" description="Helical" evidence="1">
    <location>
        <begin position="162"/>
        <end position="182"/>
    </location>
</feature>
<dbReference type="Pfam" id="PF12412">
    <property type="entry name" value="DUF3667"/>
    <property type="match status" value="1"/>
</dbReference>